<gene>
    <name evidence="3" type="ORF">EZ456_05090</name>
</gene>
<evidence type="ECO:0000313" key="4">
    <source>
        <dbReference type="Proteomes" id="UP000293925"/>
    </source>
</evidence>
<organism evidence="3 4">
    <name type="scientific">Pedobacter psychrodurus</name>
    <dbReference type="NCBI Taxonomy" id="2530456"/>
    <lineage>
        <taxon>Bacteria</taxon>
        <taxon>Pseudomonadati</taxon>
        <taxon>Bacteroidota</taxon>
        <taxon>Sphingobacteriia</taxon>
        <taxon>Sphingobacteriales</taxon>
        <taxon>Sphingobacteriaceae</taxon>
        <taxon>Pedobacter</taxon>
    </lineage>
</organism>
<dbReference type="EMBL" id="SJSO01000003">
    <property type="protein sequence ID" value="TCD28759.1"/>
    <property type="molecule type" value="Genomic_DNA"/>
</dbReference>
<dbReference type="InterPro" id="IPR013325">
    <property type="entry name" value="RNA_pol_sigma_r2"/>
</dbReference>
<dbReference type="RefSeq" id="WP_131527926.1">
    <property type="nucleotide sequence ID" value="NZ_SJSO01000003.1"/>
</dbReference>
<proteinExistence type="predicted"/>
<dbReference type="SUPFAM" id="SSF88659">
    <property type="entry name" value="Sigma3 and sigma4 domains of RNA polymerase sigma factors"/>
    <property type="match status" value="1"/>
</dbReference>
<dbReference type="InterPro" id="IPR007627">
    <property type="entry name" value="RNA_pol_sigma70_r2"/>
</dbReference>
<evidence type="ECO:0000313" key="3">
    <source>
        <dbReference type="EMBL" id="TCD28759.1"/>
    </source>
</evidence>
<protein>
    <submittedName>
        <fullName evidence="3">Sigma-70 family RNA polymerase sigma factor</fullName>
    </submittedName>
</protein>
<dbReference type="Gene3D" id="1.10.10.10">
    <property type="entry name" value="Winged helix-like DNA-binding domain superfamily/Winged helix DNA-binding domain"/>
    <property type="match status" value="1"/>
</dbReference>
<dbReference type="GO" id="GO:0006352">
    <property type="term" value="P:DNA-templated transcription initiation"/>
    <property type="evidence" value="ECO:0007669"/>
    <property type="project" value="InterPro"/>
</dbReference>
<dbReference type="GO" id="GO:0003677">
    <property type="term" value="F:DNA binding"/>
    <property type="evidence" value="ECO:0007669"/>
    <property type="project" value="InterPro"/>
</dbReference>
<dbReference type="PANTHER" id="PTHR30173:SF36">
    <property type="entry name" value="ECF RNA POLYMERASE SIGMA FACTOR SIGJ"/>
    <property type="match status" value="1"/>
</dbReference>
<dbReference type="PANTHER" id="PTHR30173">
    <property type="entry name" value="SIGMA 19 FACTOR"/>
    <property type="match status" value="1"/>
</dbReference>
<evidence type="ECO:0000259" key="2">
    <source>
        <dbReference type="Pfam" id="PF08281"/>
    </source>
</evidence>
<dbReference type="Pfam" id="PF04542">
    <property type="entry name" value="Sigma70_r2"/>
    <property type="match status" value="1"/>
</dbReference>
<dbReference type="InterPro" id="IPR036388">
    <property type="entry name" value="WH-like_DNA-bd_sf"/>
</dbReference>
<dbReference type="InterPro" id="IPR014284">
    <property type="entry name" value="RNA_pol_sigma-70_dom"/>
</dbReference>
<dbReference type="InterPro" id="IPR052704">
    <property type="entry name" value="ECF_Sigma-70_Domain"/>
</dbReference>
<comment type="caution">
    <text evidence="3">The sequence shown here is derived from an EMBL/GenBank/DDBJ whole genome shotgun (WGS) entry which is preliminary data.</text>
</comment>
<dbReference type="Proteomes" id="UP000293925">
    <property type="component" value="Unassembled WGS sequence"/>
</dbReference>
<accession>A0A4R0Q6F2</accession>
<dbReference type="AlphaFoldDB" id="A0A4R0Q6F2"/>
<sequence length="285" mass="32216">MAMQDLNIQDYQKKLFPYAYNILGTYDDAKDAVQDVMAKYYSTGKKDIDNESSYLIKSVINQAINIKKRNSKSIDSGISLPEPVSTESADTNLKRKEIISYSLLVLLESVNTKERAVFILKEAFDYSHEEIGDTLQISTEGSRKLLSRAKIKLGALKRVETNYSFAGTLQLENYIDAVKNGNVKKLEEMLVKDISVMVDGGKLRIVSAFESGVEQVIQLMTYVYAAYQTKTEIKIVSVNHQPALLFYQDGLLVNCQVFDFAKDTTHITGIYSIVDPEKLKNFHKF</sequence>
<feature type="domain" description="RNA polymerase sigma-70 region 2" evidence="1">
    <location>
        <begin position="8"/>
        <end position="71"/>
    </location>
</feature>
<dbReference type="NCBIfam" id="TIGR02937">
    <property type="entry name" value="sigma70-ECF"/>
    <property type="match status" value="1"/>
</dbReference>
<dbReference type="InterPro" id="IPR013324">
    <property type="entry name" value="RNA_pol_sigma_r3/r4-like"/>
</dbReference>
<dbReference type="GO" id="GO:0016987">
    <property type="term" value="F:sigma factor activity"/>
    <property type="evidence" value="ECO:0007669"/>
    <property type="project" value="InterPro"/>
</dbReference>
<dbReference type="Pfam" id="PF08281">
    <property type="entry name" value="Sigma70_r4_2"/>
    <property type="match status" value="1"/>
</dbReference>
<keyword evidence="4" id="KW-1185">Reference proteome</keyword>
<dbReference type="InterPro" id="IPR013249">
    <property type="entry name" value="RNA_pol_sigma70_r4_t2"/>
</dbReference>
<reference evidence="3 4" key="1">
    <citation type="submission" date="2019-02" db="EMBL/GenBank/DDBJ databases">
        <title>Pedobacter sp. RP-3-21 sp. nov., isolated from Arctic soil.</title>
        <authorList>
            <person name="Dahal R.H."/>
        </authorList>
    </citation>
    <scope>NUCLEOTIDE SEQUENCE [LARGE SCALE GENOMIC DNA]</scope>
    <source>
        <strain evidence="3 4">RP-3-21</strain>
    </source>
</reference>
<evidence type="ECO:0000259" key="1">
    <source>
        <dbReference type="Pfam" id="PF04542"/>
    </source>
</evidence>
<feature type="domain" description="RNA polymerase sigma factor 70 region 4 type 2" evidence="2">
    <location>
        <begin position="103"/>
        <end position="153"/>
    </location>
</feature>
<dbReference type="Gene3D" id="1.10.1740.10">
    <property type="match status" value="1"/>
</dbReference>
<dbReference type="OrthoDB" id="3211555at2"/>
<name>A0A4R0Q6F2_9SPHI</name>
<dbReference type="SUPFAM" id="SSF88946">
    <property type="entry name" value="Sigma2 domain of RNA polymerase sigma factors"/>
    <property type="match status" value="1"/>
</dbReference>